<name>A0ABU1X6R4_SPHXE</name>
<dbReference type="PANTHER" id="PTHR43464:SF19">
    <property type="entry name" value="UBIQUINONE BIOSYNTHESIS O-METHYLTRANSFERASE, MITOCHONDRIAL"/>
    <property type="match status" value="1"/>
</dbReference>
<evidence type="ECO:0000256" key="3">
    <source>
        <dbReference type="ARBA" id="ARBA00022691"/>
    </source>
</evidence>
<dbReference type="GO" id="GO:0032259">
    <property type="term" value="P:methylation"/>
    <property type="evidence" value="ECO:0007669"/>
    <property type="project" value="UniProtKB-KW"/>
</dbReference>
<keyword evidence="1 4" id="KW-0489">Methyltransferase</keyword>
<evidence type="ECO:0000256" key="2">
    <source>
        <dbReference type="ARBA" id="ARBA00022679"/>
    </source>
</evidence>
<dbReference type="EMBL" id="JAVDWV010000025">
    <property type="protein sequence ID" value="MDR7156984.1"/>
    <property type="molecule type" value="Genomic_DNA"/>
</dbReference>
<dbReference type="InterPro" id="IPR008715">
    <property type="entry name" value="SAM-MeTfrase_NodS-like"/>
</dbReference>
<keyword evidence="2" id="KW-0808">Transferase</keyword>
<dbReference type="SUPFAM" id="SSF53335">
    <property type="entry name" value="S-adenosyl-L-methionine-dependent methyltransferases"/>
    <property type="match status" value="1"/>
</dbReference>
<dbReference type="Gene3D" id="3.40.50.150">
    <property type="entry name" value="Vaccinia Virus protein VP39"/>
    <property type="match status" value="1"/>
</dbReference>
<comment type="caution">
    <text evidence="4">The sequence shown here is derived from an EMBL/GenBank/DDBJ whole genome shotgun (WGS) entry which is preliminary data.</text>
</comment>
<reference evidence="4 5" key="1">
    <citation type="submission" date="2023-07" db="EMBL/GenBank/DDBJ databases">
        <title>Sorghum-associated microbial communities from plants grown in Nebraska, USA.</title>
        <authorList>
            <person name="Schachtman D."/>
        </authorList>
    </citation>
    <scope>NUCLEOTIDE SEQUENCE [LARGE SCALE GENOMIC DNA]</scope>
    <source>
        <strain evidence="4 5">4256</strain>
    </source>
</reference>
<sequence length="196" mass="22079">MTRYAGSLDPEYFEQMFQGTDDPWSLETSAYEQDKYAHSIRVLGDRRYELGFEIGCAKGVLTRQLAEHCRALVAIDVSETALLAAHERCAAFDHVSFNRMTFPAQVPLGGPFDLIILSEVIYYWDDADIRRAAKWAGTHGAPGGDLLLVHWTGETDYPQSGDEAVEKFRGAMPGPVEVVTAERRDQYRLDLWRMSA</sequence>
<dbReference type="Pfam" id="PF05401">
    <property type="entry name" value="NodS"/>
    <property type="match status" value="1"/>
</dbReference>
<evidence type="ECO:0000313" key="5">
    <source>
        <dbReference type="Proteomes" id="UP001267638"/>
    </source>
</evidence>
<dbReference type="GO" id="GO:0008168">
    <property type="term" value="F:methyltransferase activity"/>
    <property type="evidence" value="ECO:0007669"/>
    <property type="project" value="UniProtKB-KW"/>
</dbReference>
<evidence type="ECO:0000313" key="4">
    <source>
        <dbReference type="EMBL" id="MDR7156984.1"/>
    </source>
</evidence>
<dbReference type="CDD" id="cd02440">
    <property type="entry name" value="AdoMet_MTases"/>
    <property type="match status" value="1"/>
</dbReference>
<keyword evidence="5" id="KW-1185">Reference proteome</keyword>
<proteinExistence type="predicted"/>
<evidence type="ECO:0000256" key="1">
    <source>
        <dbReference type="ARBA" id="ARBA00022603"/>
    </source>
</evidence>
<organism evidence="4 5">
    <name type="scientific">Sphingobium xenophagum</name>
    <dbReference type="NCBI Taxonomy" id="121428"/>
    <lineage>
        <taxon>Bacteria</taxon>
        <taxon>Pseudomonadati</taxon>
        <taxon>Pseudomonadota</taxon>
        <taxon>Alphaproteobacteria</taxon>
        <taxon>Sphingomonadales</taxon>
        <taxon>Sphingomonadaceae</taxon>
        <taxon>Sphingobium</taxon>
    </lineage>
</organism>
<dbReference type="RefSeq" id="WP_310227518.1">
    <property type="nucleotide sequence ID" value="NZ_JAVDWV010000025.1"/>
</dbReference>
<dbReference type="InterPro" id="IPR029063">
    <property type="entry name" value="SAM-dependent_MTases_sf"/>
</dbReference>
<dbReference type="PANTHER" id="PTHR43464">
    <property type="entry name" value="METHYLTRANSFERASE"/>
    <property type="match status" value="1"/>
</dbReference>
<protein>
    <submittedName>
        <fullName evidence="4">SAM-dependent methyltransferase</fullName>
    </submittedName>
</protein>
<accession>A0ABU1X6R4</accession>
<gene>
    <name evidence="4" type="ORF">J2W40_003831</name>
</gene>
<dbReference type="Proteomes" id="UP001267638">
    <property type="component" value="Unassembled WGS sequence"/>
</dbReference>
<keyword evidence="3" id="KW-0949">S-adenosyl-L-methionine</keyword>